<evidence type="ECO:0000256" key="5">
    <source>
        <dbReference type="ARBA" id="ARBA00022679"/>
    </source>
</evidence>
<evidence type="ECO:0000256" key="19">
    <source>
        <dbReference type="SAM" id="Phobius"/>
    </source>
</evidence>
<dbReference type="Pfam" id="PF00520">
    <property type="entry name" value="Ion_trans"/>
    <property type="match status" value="1"/>
</dbReference>
<name>A0A1Q9F767_SYMMI</name>
<feature type="transmembrane region" description="Helical" evidence="19">
    <location>
        <begin position="854"/>
        <end position="882"/>
    </location>
</feature>
<dbReference type="InterPro" id="IPR045269">
    <property type="entry name" value="Atg1-like"/>
</dbReference>
<comment type="subcellular location">
    <subcellularLocation>
        <location evidence="2">Membrane</location>
        <topology evidence="2">Multi-pass membrane protein</topology>
    </subcellularLocation>
</comment>
<dbReference type="Pfam" id="PF00069">
    <property type="entry name" value="Pkinase"/>
    <property type="match status" value="1"/>
</dbReference>
<comment type="cofactor">
    <cofactor evidence="1">
        <name>Mg(2+)</name>
        <dbReference type="ChEBI" id="CHEBI:18420"/>
    </cofactor>
</comment>
<dbReference type="GO" id="GO:0010506">
    <property type="term" value="P:regulation of autophagy"/>
    <property type="evidence" value="ECO:0007669"/>
    <property type="project" value="InterPro"/>
</dbReference>
<dbReference type="PROSITE" id="PS50011">
    <property type="entry name" value="PROTEIN_KINASE_DOM"/>
    <property type="match status" value="1"/>
</dbReference>
<dbReference type="GO" id="GO:0016020">
    <property type="term" value="C:membrane"/>
    <property type="evidence" value="ECO:0007669"/>
    <property type="project" value="UniProtKB-SubCell"/>
</dbReference>
<dbReference type="SMART" id="SM00220">
    <property type="entry name" value="S_TKc"/>
    <property type="match status" value="1"/>
</dbReference>
<keyword evidence="14 19" id="KW-0472">Membrane</keyword>
<keyword evidence="22" id="KW-1185">Reference proteome</keyword>
<comment type="catalytic activity">
    <reaction evidence="16">
        <text>L-threonyl-[protein] + ATP = O-phospho-L-threonyl-[protein] + ADP + H(+)</text>
        <dbReference type="Rhea" id="RHEA:46608"/>
        <dbReference type="Rhea" id="RHEA-COMP:11060"/>
        <dbReference type="Rhea" id="RHEA-COMP:11605"/>
        <dbReference type="ChEBI" id="CHEBI:15378"/>
        <dbReference type="ChEBI" id="CHEBI:30013"/>
        <dbReference type="ChEBI" id="CHEBI:30616"/>
        <dbReference type="ChEBI" id="CHEBI:61977"/>
        <dbReference type="ChEBI" id="CHEBI:456216"/>
        <dbReference type="EC" id="2.7.11.1"/>
    </reaction>
</comment>
<keyword evidence="9" id="KW-0547">Nucleotide-binding</keyword>
<dbReference type="SUPFAM" id="SSF81324">
    <property type="entry name" value="Voltage-gated potassium channels"/>
    <property type="match status" value="1"/>
</dbReference>
<dbReference type="GO" id="GO:0005776">
    <property type="term" value="C:autophagosome"/>
    <property type="evidence" value="ECO:0007669"/>
    <property type="project" value="TreeGrafter"/>
</dbReference>
<accession>A0A1Q9F767</accession>
<evidence type="ECO:0000256" key="12">
    <source>
        <dbReference type="ARBA" id="ARBA00022840"/>
    </source>
</evidence>
<keyword evidence="5" id="KW-0808">Transferase</keyword>
<keyword evidence="4" id="KW-0723">Serine/threonine-protein kinase</keyword>
<proteinExistence type="inferred from homology"/>
<dbReference type="GO" id="GO:0046872">
    <property type="term" value="F:metal ion binding"/>
    <property type="evidence" value="ECO:0007669"/>
    <property type="project" value="UniProtKB-KW"/>
</dbReference>
<evidence type="ECO:0000256" key="4">
    <source>
        <dbReference type="ARBA" id="ARBA00022527"/>
    </source>
</evidence>
<dbReference type="EMBL" id="LSRX01000002">
    <property type="protein sequence ID" value="OLQ15526.1"/>
    <property type="molecule type" value="Genomic_DNA"/>
</dbReference>
<feature type="domain" description="Protein kinase" evidence="20">
    <location>
        <begin position="151"/>
        <end position="428"/>
    </location>
</feature>
<feature type="transmembrane region" description="Helical" evidence="19">
    <location>
        <begin position="702"/>
        <end position="722"/>
    </location>
</feature>
<gene>
    <name evidence="21" type="primary">CRK5</name>
    <name evidence="21" type="ORF">AK812_SmicGene269</name>
</gene>
<evidence type="ECO:0000256" key="18">
    <source>
        <dbReference type="SAM" id="MobiDB-lite"/>
    </source>
</evidence>
<dbReference type="EC" id="2.7.11.1" evidence="3"/>
<dbReference type="PROSITE" id="PS00107">
    <property type="entry name" value="PROTEIN_KINASE_ATP"/>
    <property type="match status" value="1"/>
</dbReference>
<dbReference type="GO" id="GO:0005216">
    <property type="term" value="F:monoatomic ion channel activity"/>
    <property type="evidence" value="ECO:0007669"/>
    <property type="project" value="InterPro"/>
</dbReference>
<feature type="region of interest" description="Disordered" evidence="18">
    <location>
        <begin position="1140"/>
        <end position="1174"/>
    </location>
</feature>
<sequence>MADKGMRQKIRKRNAESDIEHNMKEQEAPPASPRQLGVQDPTNQRKEKSKMSIILPENLEVDIVEVATPVDIKGLPPGSPSPLDAVSPAARSTTLRLADDISPTNSSKSLKSIRSFRSSTTKHDLEKLEVPIELRRGSSVKDLQGGLASDYELEDELGHGGFGSVYIGRGRADNSTVAVKIIPRSRLKREDIFTEEVNTTKRLAHPNLIRLFASYRDESNFYLVMEFCKGGSLSELLQRRGLEKDEMGIWTVGLPAEMIARYAWQMLSGIAYLHYHRIVHRDIKLENYMKVSKAEYADIKLIDFGLATKLKRGTKLADVVGTVLTMAPEVRCRNYDEKVDVWGAGMCLYMCAVAMDPWFNEETHKQYEEDDIFDALDDPALKIQYYERRWSLKEPGVRNLVESLLVVDPAKRPKAKDVLQIEVVSPWSQFGAMAAEDGGYELFVKSELEKLCDKLVQKYQVDVRHASEKSRDQVVLGQNLQPISHSASGVFSTASIKSKIADDPFQPDRLDLSTATAYSMGSLSSLDLGGGSKQTVAQHNWAAMTAKLMDRFLIPESESEEEVASYVKEDILALRAPWKTSLRQHALKREKADNVKSPLLRRQTHRMKDAAMDGSCLQPLVRRPSSKIQITWSLLGVLFIVWDMITIPLELFDNEELSSLLLVVGRVSFGYWLLGMPLHAVFGIEIDGHLEMRPRVLLKKYWRSWFGVDLMVIGIDAGLMLVELLSDSVPAGARSARFLRTLRLLRLLRLLRVAKLQRELTKLANNFLSTYAFMVMRIVSGLLMILTVNHIIACCWFGLGRWTLVEDGSSWLLDAGIADAGLADSYATSVHWALTQFTPATNNVAPVNFMERFFAVWVILLAMGTFSSFISSITATVTTLMASRAEQFKHHSSLVRFFNDRNLSTDTYSKINDVLRRQGMYDVRLKERDVKLLQDVPEHLKVMLHEEMFMASLTSLCIWKRWRHEEDLLIHRQICHLAMVEHIASPGNDAFMPGTECTQVYLLDQGSMGYIARQFSNLESEIVSPGQVLCLPCLWAEWLHRGRLTANGGTTAYYNGIDCDKFCGLVKQHGNPLWQYLQIYGILVVSEIEHMDAEDIFVTDLPLGEAKMDDIATRAGRFANLVNSRQESENVSLVATLAGIGHTPSQPSHRQSSRTSTVRSQDQNAPAVIVSAEM</sequence>
<feature type="transmembrane region" description="Helical" evidence="19">
    <location>
        <begin position="630"/>
        <end position="649"/>
    </location>
</feature>
<organism evidence="21 22">
    <name type="scientific">Symbiodinium microadriaticum</name>
    <name type="common">Dinoflagellate</name>
    <name type="synonym">Zooxanthella microadriatica</name>
    <dbReference type="NCBI Taxonomy" id="2951"/>
    <lineage>
        <taxon>Eukaryota</taxon>
        <taxon>Sar</taxon>
        <taxon>Alveolata</taxon>
        <taxon>Dinophyceae</taxon>
        <taxon>Suessiales</taxon>
        <taxon>Symbiodiniaceae</taxon>
        <taxon>Symbiodinium</taxon>
    </lineage>
</organism>
<dbReference type="SUPFAM" id="SSF56112">
    <property type="entry name" value="Protein kinase-like (PK-like)"/>
    <property type="match status" value="1"/>
</dbReference>
<keyword evidence="6 19" id="KW-0812">Transmembrane</keyword>
<evidence type="ECO:0000256" key="1">
    <source>
        <dbReference type="ARBA" id="ARBA00001946"/>
    </source>
</evidence>
<dbReference type="GO" id="GO:0004674">
    <property type="term" value="F:protein serine/threonine kinase activity"/>
    <property type="evidence" value="ECO:0007669"/>
    <property type="project" value="UniProtKB-KW"/>
</dbReference>
<keyword evidence="10 21" id="KW-0418">Kinase</keyword>
<evidence type="ECO:0000256" key="17">
    <source>
        <dbReference type="ARBA" id="ARBA00048679"/>
    </source>
</evidence>
<keyword evidence="12" id="KW-0067">ATP-binding</keyword>
<dbReference type="GO" id="GO:0005524">
    <property type="term" value="F:ATP binding"/>
    <property type="evidence" value="ECO:0007669"/>
    <property type="project" value="UniProtKB-UniRule"/>
</dbReference>
<feature type="compositionally biased region" description="Low complexity" evidence="18">
    <location>
        <begin position="1148"/>
        <end position="1163"/>
    </location>
</feature>
<keyword evidence="11" id="KW-0106">Calcium</keyword>
<comment type="catalytic activity">
    <reaction evidence="17">
        <text>L-seryl-[protein] + ATP = O-phospho-L-seryl-[protein] + ADP + H(+)</text>
        <dbReference type="Rhea" id="RHEA:17989"/>
        <dbReference type="Rhea" id="RHEA-COMP:9863"/>
        <dbReference type="Rhea" id="RHEA-COMP:11604"/>
        <dbReference type="ChEBI" id="CHEBI:15378"/>
        <dbReference type="ChEBI" id="CHEBI:29999"/>
        <dbReference type="ChEBI" id="CHEBI:30616"/>
        <dbReference type="ChEBI" id="CHEBI:83421"/>
        <dbReference type="ChEBI" id="CHEBI:456216"/>
        <dbReference type="EC" id="2.7.11.1"/>
    </reaction>
</comment>
<evidence type="ECO:0000256" key="2">
    <source>
        <dbReference type="ARBA" id="ARBA00004141"/>
    </source>
</evidence>
<evidence type="ECO:0000256" key="10">
    <source>
        <dbReference type="ARBA" id="ARBA00022777"/>
    </source>
</evidence>
<keyword evidence="7" id="KW-0479">Metal-binding</keyword>
<evidence type="ECO:0000256" key="14">
    <source>
        <dbReference type="ARBA" id="ARBA00023136"/>
    </source>
</evidence>
<evidence type="ECO:0000256" key="3">
    <source>
        <dbReference type="ARBA" id="ARBA00012513"/>
    </source>
</evidence>
<dbReference type="GO" id="GO:0005829">
    <property type="term" value="C:cytosol"/>
    <property type="evidence" value="ECO:0007669"/>
    <property type="project" value="TreeGrafter"/>
</dbReference>
<dbReference type="AlphaFoldDB" id="A0A1Q9F767"/>
<dbReference type="PANTHER" id="PTHR24348">
    <property type="entry name" value="SERINE/THREONINE-PROTEIN KINASE UNC-51-RELATED"/>
    <property type="match status" value="1"/>
</dbReference>
<evidence type="ECO:0000313" key="21">
    <source>
        <dbReference type="EMBL" id="OLQ15526.1"/>
    </source>
</evidence>
<dbReference type="InterPro" id="IPR005821">
    <property type="entry name" value="Ion_trans_dom"/>
</dbReference>
<evidence type="ECO:0000313" key="22">
    <source>
        <dbReference type="Proteomes" id="UP000186817"/>
    </source>
</evidence>
<dbReference type="PANTHER" id="PTHR24348:SF22">
    <property type="entry name" value="NON-SPECIFIC SERINE_THREONINE PROTEIN KINASE"/>
    <property type="match status" value="1"/>
</dbReference>
<dbReference type="InterPro" id="IPR011009">
    <property type="entry name" value="Kinase-like_dom_sf"/>
</dbReference>
<evidence type="ECO:0000256" key="11">
    <source>
        <dbReference type="ARBA" id="ARBA00022837"/>
    </source>
</evidence>
<dbReference type="InterPro" id="IPR017441">
    <property type="entry name" value="Protein_kinase_ATP_BS"/>
</dbReference>
<evidence type="ECO:0000256" key="16">
    <source>
        <dbReference type="ARBA" id="ARBA00047899"/>
    </source>
</evidence>
<dbReference type="OrthoDB" id="440353at2759"/>
<comment type="similarity">
    <text evidence="15">Belongs to the protein kinase superfamily. Ser/Thr protein kinase family. CDPK subfamily.</text>
</comment>
<dbReference type="GO" id="GO:0000045">
    <property type="term" value="P:autophagosome assembly"/>
    <property type="evidence" value="ECO:0007669"/>
    <property type="project" value="TreeGrafter"/>
</dbReference>
<evidence type="ECO:0000256" key="8">
    <source>
        <dbReference type="ARBA" id="ARBA00022737"/>
    </source>
</evidence>
<dbReference type="Gene3D" id="1.10.287.70">
    <property type="match status" value="1"/>
</dbReference>
<dbReference type="InterPro" id="IPR000719">
    <property type="entry name" value="Prot_kinase_dom"/>
</dbReference>
<feature type="compositionally biased region" description="Basic and acidic residues" evidence="18">
    <location>
        <begin position="13"/>
        <end position="27"/>
    </location>
</feature>
<reference evidence="21 22" key="1">
    <citation type="submission" date="2016-02" db="EMBL/GenBank/DDBJ databases">
        <title>Genome analysis of coral dinoflagellate symbionts highlights evolutionary adaptations to a symbiotic lifestyle.</title>
        <authorList>
            <person name="Aranda M."/>
            <person name="Li Y."/>
            <person name="Liew Y.J."/>
            <person name="Baumgarten S."/>
            <person name="Simakov O."/>
            <person name="Wilson M."/>
            <person name="Piel J."/>
            <person name="Ashoor H."/>
            <person name="Bougouffa S."/>
            <person name="Bajic V.B."/>
            <person name="Ryu T."/>
            <person name="Ravasi T."/>
            <person name="Bayer T."/>
            <person name="Micklem G."/>
            <person name="Kim H."/>
            <person name="Bhak J."/>
            <person name="Lajeunesse T.C."/>
            <person name="Voolstra C.R."/>
        </authorList>
    </citation>
    <scope>NUCLEOTIDE SEQUENCE [LARGE SCALE GENOMIC DNA]</scope>
    <source>
        <strain evidence="21 22">CCMP2467</strain>
    </source>
</reference>
<evidence type="ECO:0000256" key="6">
    <source>
        <dbReference type="ARBA" id="ARBA00022692"/>
    </source>
</evidence>
<evidence type="ECO:0000256" key="15">
    <source>
        <dbReference type="ARBA" id="ARBA00024334"/>
    </source>
</evidence>
<evidence type="ECO:0000256" key="9">
    <source>
        <dbReference type="ARBA" id="ARBA00022741"/>
    </source>
</evidence>
<feature type="transmembrane region" description="Helical" evidence="19">
    <location>
        <begin position="669"/>
        <end position="690"/>
    </location>
</feature>
<dbReference type="FunFam" id="3.30.200.20:FF:000315">
    <property type="entry name" value="Calcium-dependent protein kinase 3"/>
    <property type="match status" value="1"/>
</dbReference>
<dbReference type="Gene3D" id="1.10.510.10">
    <property type="entry name" value="Transferase(Phosphotransferase) domain 1"/>
    <property type="match status" value="1"/>
</dbReference>
<keyword evidence="13 19" id="KW-1133">Transmembrane helix</keyword>
<evidence type="ECO:0000256" key="13">
    <source>
        <dbReference type="ARBA" id="ARBA00022989"/>
    </source>
</evidence>
<keyword evidence="8" id="KW-0677">Repeat</keyword>
<protein>
    <recommendedName>
        <fullName evidence="3">non-specific serine/threonine protein kinase</fullName>
        <ecNumber evidence="3">2.7.11.1</ecNumber>
    </recommendedName>
</protein>
<dbReference type="GO" id="GO:0000407">
    <property type="term" value="C:phagophore assembly site"/>
    <property type="evidence" value="ECO:0007669"/>
    <property type="project" value="TreeGrafter"/>
</dbReference>
<feature type="transmembrane region" description="Helical" evidence="19">
    <location>
        <begin position="771"/>
        <end position="799"/>
    </location>
</feature>
<comment type="caution">
    <text evidence="21">The sequence shown here is derived from an EMBL/GenBank/DDBJ whole genome shotgun (WGS) entry which is preliminary data.</text>
</comment>
<feature type="region of interest" description="Disordered" evidence="18">
    <location>
        <begin position="1"/>
        <end position="51"/>
    </location>
</feature>
<evidence type="ECO:0000259" key="20">
    <source>
        <dbReference type="PROSITE" id="PS50011"/>
    </source>
</evidence>
<dbReference type="Proteomes" id="UP000186817">
    <property type="component" value="Unassembled WGS sequence"/>
</dbReference>
<evidence type="ECO:0000256" key="7">
    <source>
        <dbReference type="ARBA" id="ARBA00022723"/>
    </source>
</evidence>